<dbReference type="GO" id="GO:0042601">
    <property type="term" value="C:endospore-forming forespore"/>
    <property type="evidence" value="ECO:0007669"/>
    <property type="project" value="TreeGrafter"/>
</dbReference>
<dbReference type="SUPFAM" id="SSF56112">
    <property type="entry name" value="Protein kinase-like (PK-like)"/>
    <property type="match status" value="1"/>
</dbReference>
<comment type="caution">
    <text evidence="1">The sequence shown here is derived from an EMBL/GenBank/DDBJ whole genome shotgun (WGS) entry which is preliminary data.</text>
</comment>
<dbReference type="PANTHER" id="PTHR39179:SF3">
    <property type="entry name" value="COTS-RELATED PROTEIN"/>
    <property type="match status" value="1"/>
</dbReference>
<accession>A0A9D1IP63</accession>
<gene>
    <name evidence="1" type="ORF">IAB68_06095</name>
</gene>
<dbReference type="AlphaFoldDB" id="A0A9D1IP63"/>
<reference evidence="1" key="1">
    <citation type="submission" date="2020-10" db="EMBL/GenBank/DDBJ databases">
        <authorList>
            <person name="Gilroy R."/>
        </authorList>
    </citation>
    <scope>NUCLEOTIDE SEQUENCE</scope>
    <source>
        <strain evidence="1">CHK193-30670</strain>
    </source>
</reference>
<evidence type="ECO:0008006" key="3">
    <source>
        <dbReference type="Google" id="ProtNLM"/>
    </source>
</evidence>
<dbReference type="PANTHER" id="PTHR39179">
    <property type="entry name" value="SPORE COAT PROTEIN I"/>
    <property type="match status" value="1"/>
</dbReference>
<dbReference type="InterPro" id="IPR011009">
    <property type="entry name" value="Kinase-like_dom_sf"/>
</dbReference>
<evidence type="ECO:0000313" key="2">
    <source>
        <dbReference type="Proteomes" id="UP000824074"/>
    </source>
</evidence>
<evidence type="ECO:0000313" key="1">
    <source>
        <dbReference type="EMBL" id="HIU40847.1"/>
    </source>
</evidence>
<dbReference type="EMBL" id="DVMT01000061">
    <property type="protein sequence ID" value="HIU40847.1"/>
    <property type="molecule type" value="Genomic_DNA"/>
</dbReference>
<protein>
    <recommendedName>
        <fullName evidence="3">Spore coat protein YsxE</fullName>
    </recommendedName>
</protein>
<proteinExistence type="predicted"/>
<organism evidence="1 2">
    <name type="scientific">Candidatus Aphodocola excrementigallinarum</name>
    <dbReference type="NCBI Taxonomy" id="2840670"/>
    <lineage>
        <taxon>Bacteria</taxon>
        <taxon>Bacillati</taxon>
        <taxon>Bacillota</taxon>
        <taxon>Bacilli</taxon>
        <taxon>Candidatus Aphodocola</taxon>
    </lineage>
</organism>
<reference evidence="1" key="2">
    <citation type="journal article" date="2021" name="PeerJ">
        <title>Extensive microbial diversity within the chicken gut microbiome revealed by metagenomics and culture.</title>
        <authorList>
            <person name="Gilroy R."/>
            <person name="Ravi A."/>
            <person name="Getino M."/>
            <person name="Pursley I."/>
            <person name="Horton D.L."/>
            <person name="Alikhan N.F."/>
            <person name="Baker D."/>
            <person name="Gharbi K."/>
            <person name="Hall N."/>
            <person name="Watson M."/>
            <person name="Adriaenssens E.M."/>
            <person name="Foster-Nyarko E."/>
            <person name="Jarju S."/>
            <person name="Secka A."/>
            <person name="Antonio M."/>
            <person name="Oren A."/>
            <person name="Chaudhuri R.R."/>
            <person name="La Ragione R."/>
            <person name="Hildebrand F."/>
            <person name="Pallen M.J."/>
        </authorList>
    </citation>
    <scope>NUCLEOTIDE SEQUENCE</scope>
    <source>
        <strain evidence="1">CHK193-30670</strain>
    </source>
</reference>
<dbReference type="InterPro" id="IPR047175">
    <property type="entry name" value="CotS-like"/>
</dbReference>
<dbReference type="Gene3D" id="3.90.1200.10">
    <property type="match status" value="1"/>
</dbReference>
<dbReference type="Proteomes" id="UP000824074">
    <property type="component" value="Unassembled WGS sequence"/>
</dbReference>
<sequence>MNRMIKDALRKVTKNAQRYEFYKNAVVFIDDERKKHVCKENKNNILQLYNYLNSRGFNYLPKLEYCNDDSYVYEFKEDIKTPDEQKMSDLIKLDALLHNKTVYYKDISLDEVKEIYEDLSKKIEDTYKYYDELINLIEEDVYYSPSGYMLARNCSSLFSCLEFCRHELEDWYSIMQSKTKKRVVLLHNNLDPSHVIRGHDNVLISFDKAKRDLPIYDFINLYKRMYDKYDFNELYKEYNKIFPLLDEEKKLMFIILFLPDKIAFSNSEMKSTINISKLCNYLVTTDKLFMENEAKHAEEQNH</sequence>
<name>A0A9D1IP63_9FIRM</name>